<dbReference type="Gene3D" id="3.40.50.880">
    <property type="match status" value="1"/>
</dbReference>
<gene>
    <name evidence="2" type="ORF">A11A3_12500</name>
</gene>
<evidence type="ECO:0000313" key="2">
    <source>
        <dbReference type="EMBL" id="EKF73661.1"/>
    </source>
</evidence>
<dbReference type="PROSITE" id="PS51273">
    <property type="entry name" value="GATASE_TYPE_1"/>
    <property type="match status" value="1"/>
</dbReference>
<evidence type="ECO:0000313" key="3">
    <source>
        <dbReference type="Proteomes" id="UP000010164"/>
    </source>
</evidence>
<proteinExistence type="predicted"/>
<dbReference type="GO" id="GO:0016740">
    <property type="term" value="F:transferase activity"/>
    <property type="evidence" value="ECO:0007669"/>
    <property type="project" value="UniProtKB-KW"/>
</dbReference>
<organism evidence="2 3">
    <name type="scientific">Alcanivorax hongdengensis A-11-3</name>
    <dbReference type="NCBI Taxonomy" id="1177179"/>
    <lineage>
        <taxon>Bacteria</taxon>
        <taxon>Pseudomonadati</taxon>
        <taxon>Pseudomonadota</taxon>
        <taxon>Gammaproteobacteria</taxon>
        <taxon>Oceanospirillales</taxon>
        <taxon>Alcanivoracaceae</taxon>
        <taxon>Alcanivorax</taxon>
    </lineage>
</organism>
<keyword evidence="2" id="KW-0808">Transferase</keyword>
<keyword evidence="2" id="KW-0315">Glutamine amidotransferase</keyword>
<accession>L0W9M3</accession>
<dbReference type="SUPFAM" id="SSF52317">
    <property type="entry name" value="Class I glutamine amidotransferase-like"/>
    <property type="match status" value="1"/>
</dbReference>
<dbReference type="RefSeq" id="WP_008929672.1">
    <property type="nucleotide sequence ID" value="NZ_AMRJ01000021.1"/>
</dbReference>
<keyword evidence="3" id="KW-1185">Reference proteome</keyword>
<dbReference type="AlphaFoldDB" id="L0W9M3"/>
<dbReference type="NCBIfam" id="NF006562">
    <property type="entry name" value="PRK09065.1"/>
    <property type="match status" value="1"/>
</dbReference>
<dbReference type="PATRIC" id="fig|1177179.3.peg.2490"/>
<dbReference type="GO" id="GO:0005829">
    <property type="term" value="C:cytosol"/>
    <property type="evidence" value="ECO:0007669"/>
    <property type="project" value="TreeGrafter"/>
</dbReference>
<dbReference type="Pfam" id="PF00117">
    <property type="entry name" value="GATase"/>
    <property type="match status" value="1"/>
</dbReference>
<feature type="domain" description="Glutamine amidotransferase" evidence="1">
    <location>
        <begin position="20"/>
        <end position="194"/>
    </location>
</feature>
<sequence length="240" mass="26017">MNPLLIIKTGSTYPQIREHYGDFENWICQAVGSGSAVQVVDISQDGELPSPASLCGVIITGSHAMVTDQRPWMARLMAWLRGAAHQFGQLPILGLCFGHQILAQALGGEVANNPMGMEVGTVALRLTPAGYQDALLGAMGDHPWAQVVHRQSVLTPPPGATLLASNVHDACQAFRYGERVWGVQFHPEFSADVMRAYLQALRGDSLSDQQVDHHLPEVRECRDATAILGRFAQLAMARVA</sequence>
<name>L0W9M3_9GAMM</name>
<dbReference type="CDD" id="cd01741">
    <property type="entry name" value="GATase1_1"/>
    <property type="match status" value="1"/>
</dbReference>
<protein>
    <submittedName>
        <fullName evidence="2">Glutamine amidotransferase</fullName>
    </submittedName>
</protein>
<dbReference type="EMBL" id="AMRJ01000021">
    <property type="protein sequence ID" value="EKF73661.1"/>
    <property type="molecule type" value="Genomic_DNA"/>
</dbReference>
<dbReference type="PANTHER" id="PTHR42695">
    <property type="entry name" value="GLUTAMINE AMIDOTRANSFERASE YLR126C-RELATED"/>
    <property type="match status" value="1"/>
</dbReference>
<dbReference type="PANTHER" id="PTHR42695:SF5">
    <property type="entry name" value="GLUTAMINE AMIDOTRANSFERASE YLR126C-RELATED"/>
    <property type="match status" value="1"/>
</dbReference>
<dbReference type="InterPro" id="IPR044992">
    <property type="entry name" value="ChyE-like"/>
</dbReference>
<evidence type="ECO:0000259" key="1">
    <source>
        <dbReference type="Pfam" id="PF00117"/>
    </source>
</evidence>
<dbReference type="Proteomes" id="UP000010164">
    <property type="component" value="Unassembled WGS sequence"/>
</dbReference>
<dbReference type="InterPro" id="IPR029062">
    <property type="entry name" value="Class_I_gatase-like"/>
</dbReference>
<dbReference type="STRING" id="1177179.A11A3_12500"/>
<comment type="caution">
    <text evidence="2">The sequence shown here is derived from an EMBL/GenBank/DDBJ whole genome shotgun (WGS) entry which is preliminary data.</text>
</comment>
<dbReference type="InterPro" id="IPR017926">
    <property type="entry name" value="GATASE"/>
</dbReference>
<reference evidence="2 3" key="1">
    <citation type="journal article" date="2012" name="J. Bacteriol.">
        <title>Genome Sequence of the Alkane-Degrading Bacterium Alcanivorax hongdengensis Type Strain A-11-3.</title>
        <authorList>
            <person name="Lai Q."/>
            <person name="Shao Z."/>
        </authorList>
    </citation>
    <scope>NUCLEOTIDE SEQUENCE [LARGE SCALE GENOMIC DNA]</scope>
    <source>
        <strain evidence="2 3">A-11-3</strain>
    </source>
</reference>
<dbReference type="OrthoDB" id="9813383at2"/>
<dbReference type="eggNOG" id="COG0518">
    <property type="taxonomic scope" value="Bacteria"/>
</dbReference>